<proteinExistence type="predicted"/>
<organism evidence="3 4">
    <name type="scientific">Dactylosporangium maewongense</name>
    <dbReference type="NCBI Taxonomy" id="634393"/>
    <lineage>
        <taxon>Bacteria</taxon>
        <taxon>Bacillati</taxon>
        <taxon>Actinomycetota</taxon>
        <taxon>Actinomycetes</taxon>
        <taxon>Micromonosporales</taxon>
        <taxon>Micromonosporaceae</taxon>
        <taxon>Dactylosporangium</taxon>
    </lineage>
</organism>
<evidence type="ECO:0000259" key="2">
    <source>
        <dbReference type="Pfam" id="PF02805"/>
    </source>
</evidence>
<feature type="domain" description="Ada DNA repair metal-binding" evidence="2">
    <location>
        <begin position="27"/>
        <end position="76"/>
    </location>
</feature>
<dbReference type="Pfam" id="PF02805">
    <property type="entry name" value="Ada_Zn_binding"/>
    <property type="match status" value="1"/>
</dbReference>
<comment type="caution">
    <text evidence="3">The sequence shown here is derived from an EMBL/GenBank/DDBJ whole genome shotgun (WGS) entry which is preliminary data.</text>
</comment>
<name>A0ABN2D1R5_9ACTN</name>
<dbReference type="Gene3D" id="3.40.10.10">
    <property type="entry name" value="DNA Methylphosphotriester Repair Domain"/>
    <property type="match status" value="1"/>
</dbReference>
<sequence>MSTTKTYTLIGADERPLSSPAKGEWGGHRGNKIYGRFDCPAALRAIARGGYVTHRVFFADEATAIAAGYRPCGACCTDRYQAWMVAQEKGEPWTHW</sequence>
<gene>
    <name evidence="3" type="ORF">GCM10009827_107480</name>
</gene>
<evidence type="ECO:0000313" key="4">
    <source>
        <dbReference type="Proteomes" id="UP001501470"/>
    </source>
</evidence>
<accession>A0ABN2D1R5</accession>
<reference evidence="3 4" key="1">
    <citation type="journal article" date="2019" name="Int. J. Syst. Evol. Microbiol.">
        <title>The Global Catalogue of Microorganisms (GCM) 10K type strain sequencing project: providing services to taxonomists for standard genome sequencing and annotation.</title>
        <authorList>
            <consortium name="The Broad Institute Genomics Platform"/>
            <consortium name="The Broad Institute Genome Sequencing Center for Infectious Disease"/>
            <person name="Wu L."/>
            <person name="Ma J."/>
        </authorList>
    </citation>
    <scope>NUCLEOTIDE SEQUENCE [LARGE SCALE GENOMIC DNA]</scope>
    <source>
        <strain evidence="3 4">JCM 15933</strain>
    </source>
</reference>
<keyword evidence="4" id="KW-1185">Reference proteome</keyword>
<keyword evidence="1" id="KW-0010">Activator</keyword>
<protein>
    <submittedName>
        <fullName evidence="3">Ada metal-binding domain-containing protein</fullName>
    </submittedName>
</protein>
<dbReference type="Proteomes" id="UP001501470">
    <property type="component" value="Unassembled WGS sequence"/>
</dbReference>
<dbReference type="SUPFAM" id="SSF57884">
    <property type="entry name" value="Ada DNA repair protein, N-terminal domain (N-Ada 10)"/>
    <property type="match status" value="1"/>
</dbReference>
<evidence type="ECO:0000256" key="1">
    <source>
        <dbReference type="ARBA" id="ARBA00023159"/>
    </source>
</evidence>
<evidence type="ECO:0000313" key="3">
    <source>
        <dbReference type="EMBL" id="GAA1568296.1"/>
    </source>
</evidence>
<dbReference type="RefSeq" id="WP_344513637.1">
    <property type="nucleotide sequence ID" value="NZ_BAAAQD010000039.1"/>
</dbReference>
<dbReference type="EMBL" id="BAAAQD010000039">
    <property type="protein sequence ID" value="GAA1568296.1"/>
    <property type="molecule type" value="Genomic_DNA"/>
</dbReference>
<dbReference type="InterPro" id="IPR004026">
    <property type="entry name" value="Ada_DNA_repair_Zn-bd"/>
</dbReference>
<dbReference type="InterPro" id="IPR035451">
    <property type="entry name" value="Ada-like_dom_sf"/>
</dbReference>